<gene>
    <name evidence="1" type="ORF">PMACD_LOCUS10401</name>
</gene>
<dbReference type="EMBL" id="CAJOBZ010000031">
    <property type="protein sequence ID" value="CAF4890393.1"/>
    <property type="molecule type" value="Genomic_DNA"/>
</dbReference>
<evidence type="ECO:0000313" key="1">
    <source>
        <dbReference type="EMBL" id="CAF4890393.1"/>
    </source>
</evidence>
<organism evidence="1 2">
    <name type="scientific">Pieris macdunnoughi</name>
    <dbReference type="NCBI Taxonomy" id="345717"/>
    <lineage>
        <taxon>Eukaryota</taxon>
        <taxon>Metazoa</taxon>
        <taxon>Ecdysozoa</taxon>
        <taxon>Arthropoda</taxon>
        <taxon>Hexapoda</taxon>
        <taxon>Insecta</taxon>
        <taxon>Pterygota</taxon>
        <taxon>Neoptera</taxon>
        <taxon>Endopterygota</taxon>
        <taxon>Lepidoptera</taxon>
        <taxon>Glossata</taxon>
        <taxon>Ditrysia</taxon>
        <taxon>Papilionoidea</taxon>
        <taxon>Pieridae</taxon>
        <taxon>Pierinae</taxon>
        <taxon>Pieris</taxon>
    </lineage>
</organism>
<dbReference type="Proteomes" id="UP000663880">
    <property type="component" value="Unassembled WGS sequence"/>
</dbReference>
<dbReference type="AlphaFoldDB" id="A0A821UJ81"/>
<protein>
    <submittedName>
        <fullName evidence="1">Uncharacterized protein</fullName>
    </submittedName>
</protein>
<evidence type="ECO:0000313" key="2">
    <source>
        <dbReference type="Proteomes" id="UP000663880"/>
    </source>
</evidence>
<proteinExistence type="predicted"/>
<comment type="caution">
    <text evidence="1">The sequence shown here is derived from an EMBL/GenBank/DDBJ whole genome shotgun (WGS) entry which is preliminary data.</text>
</comment>
<accession>A0A821UJ81</accession>
<keyword evidence="2" id="KW-1185">Reference proteome</keyword>
<reference evidence="1" key="1">
    <citation type="submission" date="2021-02" db="EMBL/GenBank/DDBJ databases">
        <authorList>
            <person name="Steward A R."/>
        </authorList>
    </citation>
    <scope>NUCLEOTIDE SEQUENCE</scope>
</reference>
<name>A0A821UJ81_9NEOP</name>
<sequence length="80" mass="9013">MKILEDNKILMKEIVGTVKKQTEKLGERDRKNEQILEATYASVVAAGNKKEQKTEAVGRESMINRVAELHSMIISPTNDN</sequence>